<evidence type="ECO:0000256" key="3">
    <source>
        <dbReference type="ARBA" id="ARBA00022729"/>
    </source>
</evidence>
<dbReference type="PANTHER" id="PTHR30061">
    <property type="entry name" value="MALTOSE-BINDING PERIPLASMIC PROTEIN"/>
    <property type="match status" value="1"/>
</dbReference>
<evidence type="ECO:0000313" key="6">
    <source>
        <dbReference type="Proteomes" id="UP000182321"/>
    </source>
</evidence>
<proteinExistence type="inferred from homology"/>
<protein>
    <submittedName>
        <fullName evidence="5">Multiple sugar transport system substrate-binding protein</fullName>
    </submittedName>
</protein>
<dbReference type="GO" id="GO:1901982">
    <property type="term" value="F:maltose binding"/>
    <property type="evidence" value="ECO:0007669"/>
    <property type="project" value="TreeGrafter"/>
</dbReference>
<dbReference type="EMBL" id="FNZX01000014">
    <property type="protein sequence ID" value="SEK92253.1"/>
    <property type="molecule type" value="Genomic_DNA"/>
</dbReference>
<evidence type="ECO:0000256" key="1">
    <source>
        <dbReference type="ARBA" id="ARBA00008520"/>
    </source>
</evidence>
<sequence>MKKYLKSTLTALLILSMITSCGSTSNETNSNEKEKQHLLIWSYYETDAQADGLDELTESFNSSQDEYEISWEYVPMTEFDKKISRAYTEQELPDIVIIDNPDMKKFIQLDMFEDITSYASTLNLETDYYSASVNTVKYNNLYYGVPFNSNNVCLIYRKDMLNAANITPPETWDQLKDAAAKLTTEDNYGFLMSAMNSEQGAFQILSWVMAASNSDSQITVEALSSAYEYLADLINEGYMPADCLNYSQTDIARRFIKGDIAMMENGPWVFPMLDEAGIDYGLAPMPKNKRNAVILGGENLGIIKGKNIEGSIAFIKFCMEKGGTETFCAKANLLPSRIESANNIIIDNPKLEIIAEQMDYAIVRTDLENYTSTSKQLTSNFKNVVTGDLSAQEAAQATLN</sequence>
<dbReference type="SUPFAM" id="SSF53850">
    <property type="entry name" value="Periplasmic binding protein-like II"/>
    <property type="match status" value="1"/>
</dbReference>
<keyword evidence="6" id="KW-1185">Reference proteome</keyword>
<dbReference type="PROSITE" id="PS51257">
    <property type="entry name" value="PROKAR_LIPOPROTEIN"/>
    <property type="match status" value="1"/>
</dbReference>
<dbReference type="Proteomes" id="UP000182321">
    <property type="component" value="Unassembled WGS sequence"/>
</dbReference>
<dbReference type="GO" id="GO:0055052">
    <property type="term" value="C:ATP-binding cassette (ABC) transporter complex, substrate-binding subunit-containing"/>
    <property type="evidence" value="ECO:0007669"/>
    <property type="project" value="TreeGrafter"/>
</dbReference>
<dbReference type="PANTHER" id="PTHR30061:SF50">
    <property type="entry name" value="MALTOSE_MALTODEXTRIN-BINDING PERIPLASMIC PROTEIN"/>
    <property type="match status" value="1"/>
</dbReference>
<feature type="signal peptide" evidence="4">
    <location>
        <begin position="1"/>
        <end position="22"/>
    </location>
</feature>
<accession>A0A1H7KZK8</accession>
<dbReference type="Gene3D" id="3.40.190.10">
    <property type="entry name" value="Periplasmic binding protein-like II"/>
    <property type="match status" value="2"/>
</dbReference>
<feature type="chain" id="PRO_5010307554" evidence="4">
    <location>
        <begin position="23"/>
        <end position="400"/>
    </location>
</feature>
<dbReference type="Pfam" id="PF13416">
    <property type="entry name" value="SBP_bac_8"/>
    <property type="match status" value="1"/>
</dbReference>
<evidence type="ECO:0000313" key="5">
    <source>
        <dbReference type="EMBL" id="SEK92253.1"/>
    </source>
</evidence>
<gene>
    <name evidence="5" type="ORF">SAMN02910377_02194</name>
</gene>
<evidence type="ECO:0000256" key="4">
    <source>
        <dbReference type="SAM" id="SignalP"/>
    </source>
</evidence>
<dbReference type="InterPro" id="IPR006059">
    <property type="entry name" value="SBP"/>
</dbReference>
<dbReference type="AlphaFoldDB" id="A0A1H7KZK8"/>
<keyword evidence="3 4" id="KW-0732">Signal</keyword>
<name>A0A1H7KZK8_9FIRM</name>
<keyword evidence="5" id="KW-0762">Sugar transport</keyword>
<dbReference type="GO" id="GO:0015768">
    <property type="term" value="P:maltose transport"/>
    <property type="evidence" value="ECO:0007669"/>
    <property type="project" value="TreeGrafter"/>
</dbReference>
<comment type="similarity">
    <text evidence="1">Belongs to the bacterial solute-binding protein 1 family.</text>
</comment>
<reference evidence="6" key="1">
    <citation type="submission" date="2016-10" db="EMBL/GenBank/DDBJ databases">
        <authorList>
            <person name="Varghese N."/>
        </authorList>
    </citation>
    <scope>NUCLEOTIDE SEQUENCE [LARGE SCALE GENOMIC DNA]</scope>
    <source>
        <strain evidence="6">ACV-9</strain>
    </source>
</reference>
<organism evidence="5 6">
    <name type="scientific">Pseudobutyrivibrio ruminis</name>
    <dbReference type="NCBI Taxonomy" id="46206"/>
    <lineage>
        <taxon>Bacteria</taxon>
        <taxon>Bacillati</taxon>
        <taxon>Bacillota</taxon>
        <taxon>Clostridia</taxon>
        <taxon>Lachnospirales</taxon>
        <taxon>Lachnospiraceae</taxon>
        <taxon>Pseudobutyrivibrio</taxon>
    </lineage>
</organism>
<dbReference type="GO" id="GO:0042956">
    <property type="term" value="P:maltodextrin transmembrane transport"/>
    <property type="evidence" value="ECO:0007669"/>
    <property type="project" value="TreeGrafter"/>
</dbReference>
<dbReference type="RefSeq" id="WP_083380751.1">
    <property type="nucleotide sequence ID" value="NZ_FNZX01000014.1"/>
</dbReference>
<evidence type="ECO:0000256" key="2">
    <source>
        <dbReference type="ARBA" id="ARBA00022448"/>
    </source>
</evidence>
<keyword evidence="2" id="KW-0813">Transport</keyword>